<proteinExistence type="predicted"/>
<name>A0A163XQP5_9BRAD</name>
<comment type="caution">
    <text evidence="1">The sequence shown here is derived from an EMBL/GenBank/DDBJ whole genome shotgun (WGS) entry which is preliminary data.</text>
</comment>
<gene>
    <name evidence="1" type="ORF">A4A58_15770</name>
</gene>
<protein>
    <submittedName>
        <fullName evidence="1">Uncharacterized protein</fullName>
    </submittedName>
</protein>
<organism evidence="1 2">
    <name type="scientific">Tardiphaga robiniae</name>
    <dbReference type="NCBI Taxonomy" id="943830"/>
    <lineage>
        <taxon>Bacteria</taxon>
        <taxon>Pseudomonadati</taxon>
        <taxon>Pseudomonadota</taxon>
        <taxon>Alphaproteobacteria</taxon>
        <taxon>Hyphomicrobiales</taxon>
        <taxon>Nitrobacteraceae</taxon>
        <taxon>Tardiphaga</taxon>
    </lineage>
</organism>
<evidence type="ECO:0000313" key="1">
    <source>
        <dbReference type="EMBL" id="KZD21229.1"/>
    </source>
</evidence>
<reference evidence="1 2" key="1">
    <citation type="submission" date="2016-03" db="EMBL/GenBank/DDBJ databases">
        <title>Microsymbionts genomes from the relict species Vavilovia formosa (Stev.) Fed.</title>
        <authorList>
            <person name="Kopat V."/>
            <person name="Chirak E."/>
            <person name="Kimeklis A."/>
            <person name="Andronov E."/>
        </authorList>
    </citation>
    <scope>NUCLEOTIDE SEQUENCE [LARGE SCALE GENOMIC DNA]</scope>
    <source>
        <strain evidence="1 2">Vaf07</strain>
    </source>
</reference>
<dbReference type="AlphaFoldDB" id="A0A163XQP5"/>
<dbReference type="Proteomes" id="UP000076574">
    <property type="component" value="Unassembled WGS sequence"/>
</dbReference>
<accession>A0A163XQP5</accession>
<dbReference type="EMBL" id="LVYV01000053">
    <property type="protein sequence ID" value="KZD21229.1"/>
    <property type="molecule type" value="Genomic_DNA"/>
</dbReference>
<evidence type="ECO:0000313" key="2">
    <source>
        <dbReference type="Proteomes" id="UP000076574"/>
    </source>
</evidence>
<sequence>MPSIGDKVRIEGSEVYELAFTSTEFTVLCAKGTNKFSGQRMMGVLQELARYLSYTAIVSGMHMPDDHGVAAQLREDYLGPPNN</sequence>
<keyword evidence="2" id="KW-1185">Reference proteome</keyword>
<dbReference type="STRING" id="943830.A4A58_15770"/>